<accession>A0A8D8X538</accession>
<organism evidence="1">
    <name type="scientific">Cacopsylla melanoneura</name>
    <dbReference type="NCBI Taxonomy" id="428564"/>
    <lineage>
        <taxon>Eukaryota</taxon>
        <taxon>Metazoa</taxon>
        <taxon>Ecdysozoa</taxon>
        <taxon>Arthropoda</taxon>
        <taxon>Hexapoda</taxon>
        <taxon>Insecta</taxon>
        <taxon>Pterygota</taxon>
        <taxon>Neoptera</taxon>
        <taxon>Paraneoptera</taxon>
        <taxon>Hemiptera</taxon>
        <taxon>Sternorrhyncha</taxon>
        <taxon>Psylloidea</taxon>
        <taxon>Psyllidae</taxon>
        <taxon>Psyllinae</taxon>
        <taxon>Cacopsylla</taxon>
    </lineage>
</organism>
<name>A0A8D8X538_9HEMI</name>
<reference evidence="1" key="1">
    <citation type="submission" date="2021-05" db="EMBL/GenBank/DDBJ databases">
        <authorList>
            <person name="Alioto T."/>
            <person name="Alioto T."/>
            <person name="Gomez Garrido J."/>
        </authorList>
    </citation>
    <scope>NUCLEOTIDE SEQUENCE</scope>
</reference>
<dbReference type="AlphaFoldDB" id="A0A8D8X538"/>
<protein>
    <submittedName>
        <fullName evidence="1">Uncharacterized protein</fullName>
    </submittedName>
</protein>
<proteinExistence type="predicted"/>
<sequence length="102" mass="11597">MFAKQDIFIIFSPPSSFSHNLVIFRTLYFVQEARTCELVFLSNSLIPSSCFLPGHVSGLHRAIARLTALPITIKTHIERIVHTVQTKLDHSQHTEESESHLI</sequence>
<dbReference type="EMBL" id="HBUF01258264">
    <property type="protein sequence ID" value="CAG6682174.1"/>
    <property type="molecule type" value="Transcribed_RNA"/>
</dbReference>
<evidence type="ECO:0000313" key="1">
    <source>
        <dbReference type="EMBL" id="CAG6682174.1"/>
    </source>
</evidence>